<dbReference type="EMBL" id="BAABKM010000002">
    <property type="protein sequence ID" value="GAA4712121.1"/>
    <property type="molecule type" value="Genomic_DNA"/>
</dbReference>
<keyword evidence="6" id="KW-1185">Reference proteome</keyword>
<dbReference type="PROSITE" id="PS50890">
    <property type="entry name" value="PUA"/>
    <property type="match status" value="1"/>
</dbReference>
<dbReference type="SUPFAM" id="SSF81324">
    <property type="entry name" value="Voltage-gated potassium channels"/>
    <property type="match status" value="1"/>
</dbReference>
<keyword evidence="2" id="KW-1133">Transmembrane helix</keyword>
<accession>A0ABP8XSK8</accession>
<evidence type="ECO:0000313" key="5">
    <source>
        <dbReference type="EMBL" id="GAA4712121.1"/>
    </source>
</evidence>
<dbReference type="RefSeq" id="WP_345522589.1">
    <property type="nucleotide sequence ID" value="NZ_BAABKM010000002.1"/>
</dbReference>
<organism evidence="5 6">
    <name type="scientific">Nocardioides conyzicola</name>
    <dbReference type="NCBI Taxonomy" id="1651781"/>
    <lineage>
        <taxon>Bacteria</taxon>
        <taxon>Bacillati</taxon>
        <taxon>Actinomycetota</taxon>
        <taxon>Actinomycetes</taxon>
        <taxon>Propionibacteriales</taxon>
        <taxon>Nocardioidaceae</taxon>
        <taxon>Nocardioides</taxon>
    </lineage>
</organism>
<dbReference type="SUPFAM" id="SSF51735">
    <property type="entry name" value="NAD(P)-binding Rossmann-fold domains"/>
    <property type="match status" value="2"/>
</dbReference>
<dbReference type="InterPro" id="IPR006037">
    <property type="entry name" value="RCK_C"/>
</dbReference>
<sequence length="596" mass="63318">MTDTPPRAWTGHVIVCGLHDEGLRIVEQLHGAGVRVLVVDDAPDPRLVRSLQALGVPHLEADSRQAETLESAGLAGATALVCVESADLHTLATALLAREVRPDLRVVVQLRNAAVGRALGGVGVAVLDVAGLAAPSIVEACLRTGSWTLELGEVAFRVVETVVLSEGTLRDLYGDLAPLAVVRAVDGHAALTPGRDTVVHAGDSIVVVGTPDEVAAAGLGVRRRTSDAPAVPAFIGARAPRPPGARRSLLRDLVADVDRRIKFALLALVGLVGVSMTVLLVGYEEPSGRRMSAIDALYFTVETIGTVGFGDFYFRDQHAWLRIWAICLMLVGATLATVFFALLTNALIGRRLEETLGRRRITSLDDHVIVIGAGSIGVAVVDGLRAAGVDVVVVETDDGNRFLDHLRRSKVPVVVGDATLPETLSTLHLETARAVAVLTSDDLANIETGLAVRDLLGDRWTDVPVALRLFDRRLAGTVAGSFDFRYVRSPAALAAPWFVGAALGLDVIDTFYVGDLPMLVARLTIPERSGLDGLAMRDLEARILVVSLVRSDGRTEHPPRRDTRFAAGDVAYLVGPHEELLQLLRTDALAPAALDG</sequence>
<comment type="caution">
    <text evidence="5">The sequence shown here is derived from an EMBL/GenBank/DDBJ whole genome shotgun (WGS) entry which is preliminary data.</text>
</comment>
<feature type="transmembrane region" description="Helical" evidence="2">
    <location>
        <begin position="295"/>
        <end position="314"/>
    </location>
</feature>
<feature type="transmembrane region" description="Helical" evidence="2">
    <location>
        <begin position="320"/>
        <end position="343"/>
    </location>
</feature>
<comment type="subcellular location">
    <subcellularLocation>
        <location evidence="1">Cell membrane</location>
        <topology evidence="1">Multi-pass membrane protein</topology>
    </subcellularLocation>
</comment>
<feature type="domain" description="RCK C-terminal" evidence="4">
    <location>
        <begin position="139"/>
        <end position="223"/>
    </location>
</feature>
<gene>
    <name evidence="5" type="ORF">GCM10023349_33940</name>
</gene>
<dbReference type="Gene3D" id="3.30.70.1450">
    <property type="entry name" value="Regulator of K+ conductance, C-terminal domain"/>
    <property type="match status" value="1"/>
</dbReference>
<dbReference type="InterPro" id="IPR036291">
    <property type="entry name" value="NAD(P)-bd_dom_sf"/>
</dbReference>
<dbReference type="Proteomes" id="UP001499974">
    <property type="component" value="Unassembled WGS sequence"/>
</dbReference>
<feature type="transmembrane region" description="Helical" evidence="2">
    <location>
        <begin position="263"/>
        <end position="283"/>
    </location>
</feature>
<feature type="domain" description="RCK C-terminal" evidence="4">
    <location>
        <begin position="508"/>
        <end position="589"/>
    </location>
</feature>
<dbReference type="Pfam" id="PF02080">
    <property type="entry name" value="TrkA_C"/>
    <property type="match status" value="1"/>
</dbReference>
<evidence type="ECO:0000256" key="2">
    <source>
        <dbReference type="SAM" id="Phobius"/>
    </source>
</evidence>
<name>A0ABP8XSK8_9ACTN</name>
<dbReference type="Pfam" id="PF02254">
    <property type="entry name" value="TrkA_N"/>
    <property type="match status" value="2"/>
</dbReference>
<keyword evidence="2" id="KW-0812">Transmembrane</keyword>
<evidence type="ECO:0008006" key="7">
    <source>
        <dbReference type="Google" id="ProtNLM"/>
    </source>
</evidence>
<evidence type="ECO:0000259" key="3">
    <source>
        <dbReference type="PROSITE" id="PS51201"/>
    </source>
</evidence>
<dbReference type="InterPro" id="IPR050721">
    <property type="entry name" value="Trk_Ktr_HKT_K-transport"/>
</dbReference>
<reference evidence="6" key="1">
    <citation type="journal article" date="2019" name="Int. J. Syst. Evol. Microbiol.">
        <title>The Global Catalogue of Microorganisms (GCM) 10K type strain sequencing project: providing services to taxonomists for standard genome sequencing and annotation.</title>
        <authorList>
            <consortium name="The Broad Institute Genomics Platform"/>
            <consortium name="The Broad Institute Genome Sequencing Center for Infectious Disease"/>
            <person name="Wu L."/>
            <person name="Ma J."/>
        </authorList>
    </citation>
    <scope>NUCLEOTIDE SEQUENCE [LARGE SCALE GENOMIC DNA]</scope>
    <source>
        <strain evidence="6">JCM 18531</strain>
    </source>
</reference>
<evidence type="ECO:0000313" key="6">
    <source>
        <dbReference type="Proteomes" id="UP001499974"/>
    </source>
</evidence>
<dbReference type="InterPro" id="IPR013099">
    <property type="entry name" value="K_chnl_dom"/>
</dbReference>
<dbReference type="PANTHER" id="PTHR43833:SF11">
    <property type="entry name" value="VOLTAGE-GATED POTASSIUM CHANNEL KCH"/>
    <property type="match status" value="1"/>
</dbReference>
<feature type="domain" description="RCK N-terminal" evidence="3">
    <location>
        <begin position="365"/>
        <end position="496"/>
    </location>
</feature>
<protein>
    <recommendedName>
        <fullName evidence="7">Potassium transporter TrkA</fullName>
    </recommendedName>
</protein>
<dbReference type="Pfam" id="PF07885">
    <property type="entry name" value="Ion_trans_2"/>
    <property type="match status" value="1"/>
</dbReference>
<dbReference type="SUPFAM" id="SSF116726">
    <property type="entry name" value="TrkA C-terminal domain-like"/>
    <property type="match status" value="2"/>
</dbReference>
<dbReference type="PANTHER" id="PTHR43833">
    <property type="entry name" value="POTASSIUM CHANNEL PROTEIN 2-RELATED-RELATED"/>
    <property type="match status" value="1"/>
</dbReference>
<dbReference type="Gene3D" id="3.40.50.720">
    <property type="entry name" value="NAD(P)-binding Rossmann-like Domain"/>
    <property type="match status" value="2"/>
</dbReference>
<dbReference type="PROSITE" id="PS51202">
    <property type="entry name" value="RCK_C"/>
    <property type="match status" value="2"/>
</dbReference>
<evidence type="ECO:0000259" key="4">
    <source>
        <dbReference type="PROSITE" id="PS51202"/>
    </source>
</evidence>
<dbReference type="InterPro" id="IPR036721">
    <property type="entry name" value="RCK_C_sf"/>
</dbReference>
<dbReference type="PROSITE" id="PS51201">
    <property type="entry name" value="RCK_N"/>
    <property type="match status" value="1"/>
</dbReference>
<keyword evidence="2" id="KW-0472">Membrane</keyword>
<dbReference type="Gene3D" id="1.10.287.70">
    <property type="match status" value="1"/>
</dbReference>
<proteinExistence type="predicted"/>
<evidence type="ECO:0000256" key="1">
    <source>
        <dbReference type="ARBA" id="ARBA00004651"/>
    </source>
</evidence>
<dbReference type="InterPro" id="IPR003148">
    <property type="entry name" value="RCK_N"/>
</dbReference>